<gene>
    <name evidence="2" type="ORF">PVAP13_5NG275540</name>
</gene>
<feature type="compositionally biased region" description="Basic residues" evidence="1">
    <location>
        <begin position="85"/>
        <end position="106"/>
    </location>
</feature>
<organism evidence="2 3">
    <name type="scientific">Panicum virgatum</name>
    <name type="common">Blackwell switchgrass</name>
    <dbReference type="NCBI Taxonomy" id="38727"/>
    <lineage>
        <taxon>Eukaryota</taxon>
        <taxon>Viridiplantae</taxon>
        <taxon>Streptophyta</taxon>
        <taxon>Embryophyta</taxon>
        <taxon>Tracheophyta</taxon>
        <taxon>Spermatophyta</taxon>
        <taxon>Magnoliopsida</taxon>
        <taxon>Liliopsida</taxon>
        <taxon>Poales</taxon>
        <taxon>Poaceae</taxon>
        <taxon>PACMAD clade</taxon>
        <taxon>Panicoideae</taxon>
        <taxon>Panicodae</taxon>
        <taxon>Paniceae</taxon>
        <taxon>Panicinae</taxon>
        <taxon>Panicum</taxon>
        <taxon>Panicum sect. Hiantes</taxon>
    </lineage>
</organism>
<name>A0A8T0RZU5_PANVG</name>
<feature type="compositionally biased region" description="Basic and acidic residues" evidence="1">
    <location>
        <begin position="31"/>
        <end position="43"/>
    </location>
</feature>
<dbReference type="Proteomes" id="UP000823388">
    <property type="component" value="Chromosome 5N"/>
</dbReference>
<keyword evidence="3" id="KW-1185">Reference proteome</keyword>
<feature type="region of interest" description="Disordered" evidence="1">
    <location>
        <begin position="1"/>
        <end position="106"/>
    </location>
</feature>
<feature type="compositionally biased region" description="Basic residues" evidence="1">
    <location>
        <begin position="1"/>
        <end position="11"/>
    </location>
</feature>
<feature type="compositionally biased region" description="Low complexity" evidence="1">
    <location>
        <begin position="64"/>
        <end position="84"/>
    </location>
</feature>
<sequence length="106" mass="11156">MATKRAGRAHHPSSLSPSLPPFSLIPPPRSARADPRGGGRGEEGEGGSPSPALRAGVARVRVSPAFLAPPLRRLPALADPARPSAQRRARRPGLRGAARRRPMPRA</sequence>
<evidence type="ECO:0000313" key="3">
    <source>
        <dbReference type="Proteomes" id="UP000823388"/>
    </source>
</evidence>
<evidence type="ECO:0000313" key="2">
    <source>
        <dbReference type="EMBL" id="KAG2590318.1"/>
    </source>
</evidence>
<feature type="compositionally biased region" description="Pro residues" evidence="1">
    <location>
        <begin position="18"/>
        <end position="29"/>
    </location>
</feature>
<protein>
    <submittedName>
        <fullName evidence="2">Uncharacterized protein</fullName>
    </submittedName>
</protein>
<accession>A0A8T0RZU5</accession>
<proteinExistence type="predicted"/>
<comment type="caution">
    <text evidence="2">The sequence shown here is derived from an EMBL/GenBank/DDBJ whole genome shotgun (WGS) entry which is preliminary data.</text>
</comment>
<dbReference type="EMBL" id="CM029046">
    <property type="protein sequence ID" value="KAG2590318.1"/>
    <property type="molecule type" value="Genomic_DNA"/>
</dbReference>
<evidence type="ECO:0000256" key="1">
    <source>
        <dbReference type="SAM" id="MobiDB-lite"/>
    </source>
</evidence>
<dbReference type="AlphaFoldDB" id="A0A8T0RZU5"/>
<reference evidence="2" key="1">
    <citation type="submission" date="2020-05" db="EMBL/GenBank/DDBJ databases">
        <title>WGS assembly of Panicum virgatum.</title>
        <authorList>
            <person name="Lovell J.T."/>
            <person name="Jenkins J."/>
            <person name="Shu S."/>
            <person name="Juenger T.E."/>
            <person name="Schmutz J."/>
        </authorList>
    </citation>
    <scope>NUCLEOTIDE SEQUENCE</scope>
    <source>
        <strain evidence="2">AP13</strain>
    </source>
</reference>